<evidence type="ECO:0000259" key="3">
    <source>
        <dbReference type="Pfam" id="PF05207"/>
    </source>
</evidence>
<organism evidence="4 5">
    <name type="scientific">Armillaria tabescens</name>
    <name type="common">Ringless honey mushroom</name>
    <name type="synonym">Agaricus tabescens</name>
    <dbReference type="NCBI Taxonomy" id="1929756"/>
    <lineage>
        <taxon>Eukaryota</taxon>
        <taxon>Fungi</taxon>
        <taxon>Dikarya</taxon>
        <taxon>Basidiomycota</taxon>
        <taxon>Agaricomycotina</taxon>
        <taxon>Agaricomycetes</taxon>
        <taxon>Agaricomycetidae</taxon>
        <taxon>Agaricales</taxon>
        <taxon>Marasmiineae</taxon>
        <taxon>Physalacriaceae</taxon>
        <taxon>Desarmillaria</taxon>
    </lineage>
</organism>
<reference evidence="4" key="1">
    <citation type="submission" date="2023-06" db="EMBL/GenBank/DDBJ databases">
        <authorList>
            <consortium name="Lawrence Berkeley National Laboratory"/>
            <person name="Ahrendt S."/>
            <person name="Sahu N."/>
            <person name="Indic B."/>
            <person name="Wong-Bajracharya J."/>
            <person name="Merenyi Z."/>
            <person name="Ke H.-M."/>
            <person name="Monk M."/>
            <person name="Kocsube S."/>
            <person name="Drula E."/>
            <person name="Lipzen A."/>
            <person name="Balint B."/>
            <person name="Henrissat B."/>
            <person name="Andreopoulos B."/>
            <person name="Martin F.M."/>
            <person name="Harder C.B."/>
            <person name="Rigling D."/>
            <person name="Ford K.L."/>
            <person name="Foster G.D."/>
            <person name="Pangilinan J."/>
            <person name="Papanicolaou A."/>
            <person name="Barry K."/>
            <person name="LaButti K."/>
            <person name="Viragh M."/>
            <person name="Koriabine M."/>
            <person name="Yan M."/>
            <person name="Riley R."/>
            <person name="Champramary S."/>
            <person name="Plett K.L."/>
            <person name="Tsai I.J."/>
            <person name="Slot J."/>
            <person name="Sipos G."/>
            <person name="Plett J."/>
            <person name="Nagy L.G."/>
            <person name="Grigoriev I.V."/>
        </authorList>
    </citation>
    <scope>NUCLEOTIDE SEQUENCE</scope>
    <source>
        <strain evidence="4">CCBAS 213</strain>
    </source>
</reference>
<keyword evidence="1" id="KW-0479">Metal-binding</keyword>
<protein>
    <recommendedName>
        <fullName evidence="3">DPH-type MB domain-containing protein</fullName>
    </recommendedName>
</protein>
<dbReference type="Pfam" id="PF05207">
    <property type="entry name" value="Zn_ribbon_CSL"/>
    <property type="match status" value="1"/>
</dbReference>
<dbReference type="InterPro" id="IPR036671">
    <property type="entry name" value="DPH_MB_sf"/>
</dbReference>
<evidence type="ECO:0000256" key="1">
    <source>
        <dbReference type="ARBA" id="ARBA00022723"/>
    </source>
</evidence>
<accession>A0AA39J2Z7</accession>
<proteinExistence type="predicted"/>
<name>A0AA39J2Z7_ARMTA</name>
<dbReference type="InterPro" id="IPR007872">
    <property type="entry name" value="DPH_MB_dom"/>
</dbReference>
<feature type="non-terminal residue" evidence="4">
    <location>
        <position position="109"/>
    </location>
</feature>
<comment type="caution">
    <text evidence="4">The sequence shown here is derived from an EMBL/GenBank/DDBJ whole genome shotgun (WGS) entry which is preliminary data.</text>
</comment>
<dbReference type="EMBL" id="JAUEPS010000160">
    <property type="protein sequence ID" value="KAK0435128.1"/>
    <property type="molecule type" value="Genomic_DNA"/>
</dbReference>
<dbReference type="AlphaFoldDB" id="A0AA39J2Z7"/>
<dbReference type="GeneID" id="85358506"/>
<gene>
    <name evidence="4" type="ORF">EV420DRAFT_1594357</name>
</gene>
<dbReference type="Proteomes" id="UP001175211">
    <property type="component" value="Unassembled WGS sequence"/>
</dbReference>
<dbReference type="GO" id="GO:0046872">
    <property type="term" value="F:metal ion binding"/>
    <property type="evidence" value="ECO:0007669"/>
    <property type="project" value="UniProtKB-KW"/>
</dbReference>
<keyword evidence="2" id="KW-0408">Iron</keyword>
<dbReference type="Gene3D" id="3.10.660.10">
    <property type="entry name" value="DPH Zinc finger"/>
    <property type="match status" value="1"/>
</dbReference>
<evidence type="ECO:0000313" key="5">
    <source>
        <dbReference type="Proteomes" id="UP001175211"/>
    </source>
</evidence>
<dbReference type="RefSeq" id="XP_060321916.1">
    <property type="nucleotide sequence ID" value="XM_060474958.1"/>
</dbReference>
<feature type="domain" description="DPH-type MB" evidence="3">
    <location>
        <begin position="48"/>
        <end position="85"/>
    </location>
</feature>
<evidence type="ECO:0000256" key="2">
    <source>
        <dbReference type="ARBA" id="ARBA00023004"/>
    </source>
</evidence>
<evidence type="ECO:0000313" key="4">
    <source>
        <dbReference type="EMBL" id="KAK0435128.1"/>
    </source>
</evidence>
<sequence length="109" mass="12535">MPRDGTVMIPREGAWNEPISLHVLDQRGLFYLVRFCSVTQIRTIQCGTHKCRCDGVYAITDKQMELGHHFVACSSCSEVIWVEYKFVGQEEVRRGSLVAVFCRLMSHRL</sequence>
<dbReference type="SUPFAM" id="SSF144217">
    <property type="entry name" value="CSL zinc finger"/>
    <property type="match status" value="1"/>
</dbReference>
<keyword evidence="5" id="KW-1185">Reference proteome</keyword>